<keyword evidence="1" id="KW-1133">Transmembrane helix</keyword>
<keyword evidence="1" id="KW-0812">Transmembrane</keyword>
<evidence type="ECO:0000313" key="3">
    <source>
        <dbReference type="Proteomes" id="UP000217265"/>
    </source>
</evidence>
<name>A0A290Q496_9BACT</name>
<dbReference type="Proteomes" id="UP000217265">
    <property type="component" value="Chromosome"/>
</dbReference>
<keyword evidence="3" id="KW-1185">Reference proteome</keyword>
<accession>A0A290Q496</accession>
<dbReference type="AlphaFoldDB" id="A0A290Q496"/>
<feature type="transmembrane region" description="Helical" evidence="1">
    <location>
        <begin position="36"/>
        <end position="58"/>
    </location>
</feature>
<dbReference type="EMBL" id="CP023344">
    <property type="protein sequence ID" value="ATC63253.1"/>
    <property type="molecule type" value="Genomic_DNA"/>
</dbReference>
<gene>
    <name evidence="2" type="ORF">CMV30_04395</name>
</gene>
<evidence type="ECO:0000313" key="2">
    <source>
        <dbReference type="EMBL" id="ATC63253.1"/>
    </source>
</evidence>
<sequence length="76" mass="8222">MVDHAGRLVCASCLTKAARAAEPVKSKRSFAGLRRGVTLVAAVLVLWVIFYAVGSLLLSMPPELHEGTVWKRIGMD</sequence>
<dbReference type="KEGG" id="vbh:CMV30_04395"/>
<organism evidence="2 3">
    <name type="scientific">Nibricoccus aquaticus</name>
    <dbReference type="NCBI Taxonomy" id="2576891"/>
    <lineage>
        <taxon>Bacteria</taxon>
        <taxon>Pseudomonadati</taxon>
        <taxon>Verrucomicrobiota</taxon>
        <taxon>Opitutia</taxon>
        <taxon>Opitutales</taxon>
        <taxon>Opitutaceae</taxon>
        <taxon>Nibricoccus</taxon>
    </lineage>
</organism>
<keyword evidence="1" id="KW-0472">Membrane</keyword>
<reference evidence="2 3" key="1">
    <citation type="submission" date="2017-09" db="EMBL/GenBank/DDBJ databases">
        <title>Complete genome sequence of Verrucomicrobial strain HZ-65, isolated from freshwater.</title>
        <authorList>
            <person name="Choi A."/>
        </authorList>
    </citation>
    <scope>NUCLEOTIDE SEQUENCE [LARGE SCALE GENOMIC DNA]</scope>
    <source>
        <strain evidence="2 3">HZ-65</strain>
    </source>
</reference>
<proteinExistence type="predicted"/>
<evidence type="ECO:0000256" key="1">
    <source>
        <dbReference type="SAM" id="Phobius"/>
    </source>
</evidence>
<protein>
    <submittedName>
        <fullName evidence="2">Uncharacterized protein</fullName>
    </submittedName>
</protein>